<sequence>MKAGGSKSSAITKTGPGAQSFGPTTRSKAKAVAEMLAPTSILPKSILGFCSNLPKTSTIFSNLLEGKGETAALGAKDTAAMLEEAFSQLFMPQRSTLKSRHDDKEIEDSASSDSSSSSGTPRSKLNLPDISTSFSYVAMPVMKTNALAMEE</sequence>
<feature type="region of interest" description="Disordered" evidence="1">
    <location>
        <begin position="92"/>
        <end position="128"/>
    </location>
</feature>
<organism evidence="2 3">
    <name type="scientific">Actinidia rufa</name>
    <dbReference type="NCBI Taxonomy" id="165716"/>
    <lineage>
        <taxon>Eukaryota</taxon>
        <taxon>Viridiplantae</taxon>
        <taxon>Streptophyta</taxon>
        <taxon>Embryophyta</taxon>
        <taxon>Tracheophyta</taxon>
        <taxon>Spermatophyta</taxon>
        <taxon>Magnoliopsida</taxon>
        <taxon>eudicotyledons</taxon>
        <taxon>Gunneridae</taxon>
        <taxon>Pentapetalae</taxon>
        <taxon>asterids</taxon>
        <taxon>Ericales</taxon>
        <taxon>Actinidiaceae</taxon>
        <taxon>Actinidia</taxon>
    </lineage>
</organism>
<evidence type="ECO:0000313" key="3">
    <source>
        <dbReference type="Proteomes" id="UP000585474"/>
    </source>
</evidence>
<accession>A0A7J0EX91</accession>
<dbReference type="EMBL" id="BJWL01000007">
    <property type="protein sequence ID" value="GFY91094.1"/>
    <property type="molecule type" value="Genomic_DNA"/>
</dbReference>
<keyword evidence="3" id="KW-1185">Reference proteome</keyword>
<feature type="compositionally biased region" description="Polar residues" evidence="1">
    <location>
        <begin position="1"/>
        <end position="12"/>
    </location>
</feature>
<name>A0A7J0EX91_9ERIC</name>
<feature type="compositionally biased region" description="Polar residues" evidence="1">
    <location>
        <begin position="119"/>
        <end position="128"/>
    </location>
</feature>
<evidence type="ECO:0000313" key="2">
    <source>
        <dbReference type="EMBL" id="GFY91094.1"/>
    </source>
</evidence>
<dbReference type="AlphaFoldDB" id="A0A7J0EX91"/>
<proteinExistence type="predicted"/>
<reference evidence="2 3" key="1">
    <citation type="submission" date="2019-07" db="EMBL/GenBank/DDBJ databases">
        <title>De Novo Assembly of kiwifruit Actinidia rufa.</title>
        <authorList>
            <person name="Sugita-Konishi S."/>
            <person name="Sato K."/>
            <person name="Mori E."/>
            <person name="Abe Y."/>
            <person name="Kisaki G."/>
            <person name="Hamano K."/>
            <person name="Suezawa K."/>
            <person name="Otani M."/>
            <person name="Fukuda T."/>
            <person name="Manabe T."/>
            <person name="Gomi K."/>
            <person name="Tabuchi M."/>
            <person name="Akimitsu K."/>
            <person name="Kataoka I."/>
        </authorList>
    </citation>
    <scope>NUCLEOTIDE SEQUENCE [LARGE SCALE GENOMIC DNA]</scope>
    <source>
        <strain evidence="3">cv. Fuchu</strain>
    </source>
</reference>
<feature type="region of interest" description="Disordered" evidence="1">
    <location>
        <begin position="1"/>
        <end position="26"/>
    </location>
</feature>
<comment type="caution">
    <text evidence="2">The sequence shown here is derived from an EMBL/GenBank/DDBJ whole genome shotgun (WGS) entry which is preliminary data.</text>
</comment>
<dbReference type="Proteomes" id="UP000585474">
    <property type="component" value="Unassembled WGS sequence"/>
</dbReference>
<gene>
    <name evidence="2" type="ORF">Acr_07g0012900</name>
</gene>
<protein>
    <submittedName>
        <fullName evidence="2">Uncharacterized protein</fullName>
    </submittedName>
</protein>
<evidence type="ECO:0000256" key="1">
    <source>
        <dbReference type="SAM" id="MobiDB-lite"/>
    </source>
</evidence>